<proteinExistence type="predicted"/>
<dbReference type="Proteomes" id="UP000565579">
    <property type="component" value="Unassembled WGS sequence"/>
</dbReference>
<dbReference type="RefSeq" id="WP_185107082.1">
    <property type="nucleotide sequence ID" value="NZ_JACHMI010000001.1"/>
</dbReference>
<dbReference type="InterPro" id="IPR036457">
    <property type="entry name" value="PPM-type-like_dom_sf"/>
</dbReference>
<name>A0A7X0P161_9ACTN</name>
<comment type="caution">
    <text evidence="2">The sequence shown here is derived from an EMBL/GenBank/DDBJ whole genome shotgun (WGS) entry which is preliminary data.</text>
</comment>
<dbReference type="PROSITE" id="PS51746">
    <property type="entry name" value="PPM_2"/>
    <property type="match status" value="1"/>
</dbReference>
<organism evidence="2 3">
    <name type="scientific">Nonomuraea rubra</name>
    <dbReference type="NCBI Taxonomy" id="46180"/>
    <lineage>
        <taxon>Bacteria</taxon>
        <taxon>Bacillati</taxon>
        <taxon>Actinomycetota</taxon>
        <taxon>Actinomycetes</taxon>
        <taxon>Streptosporangiales</taxon>
        <taxon>Streptosporangiaceae</taxon>
        <taxon>Nonomuraea</taxon>
    </lineage>
</organism>
<evidence type="ECO:0000259" key="1">
    <source>
        <dbReference type="PROSITE" id="PS51746"/>
    </source>
</evidence>
<dbReference type="SUPFAM" id="SSF81606">
    <property type="entry name" value="PP2C-like"/>
    <property type="match status" value="1"/>
</dbReference>
<gene>
    <name evidence="2" type="ORF">HD593_007896</name>
</gene>
<dbReference type="InterPro" id="IPR001932">
    <property type="entry name" value="PPM-type_phosphatase-like_dom"/>
</dbReference>
<accession>A0A7X0P161</accession>
<dbReference type="AlphaFoldDB" id="A0A7X0P161"/>
<protein>
    <submittedName>
        <fullName evidence="2">Serine/threonine protein phosphatase PrpC</fullName>
    </submittedName>
</protein>
<evidence type="ECO:0000313" key="2">
    <source>
        <dbReference type="EMBL" id="MBB6553101.1"/>
    </source>
</evidence>
<evidence type="ECO:0000313" key="3">
    <source>
        <dbReference type="Proteomes" id="UP000565579"/>
    </source>
</evidence>
<dbReference type="EMBL" id="JACHMI010000001">
    <property type="protein sequence ID" value="MBB6553101.1"/>
    <property type="molecule type" value="Genomic_DNA"/>
</dbReference>
<sequence length="158" mass="16681">MAHGAPACTYVAGVAGRDGVWACWVGDSRAYWLPGEGVATAMTEDDTGEHEALSAWLGADAGRPEPHLRSFRPSTPGLLLLCTDGLWRHFPTATATALRDRTHVGAVRGRARTDALRDRTRTRGLDAARALVDHALAAGGQDNITALLLPAGPRSHPG</sequence>
<keyword evidence="3" id="KW-1185">Reference proteome</keyword>
<reference evidence="2 3" key="1">
    <citation type="submission" date="2020-08" db="EMBL/GenBank/DDBJ databases">
        <title>Sequencing the genomes of 1000 actinobacteria strains.</title>
        <authorList>
            <person name="Klenk H.-P."/>
        </authorList>
    </citation>
    <scope>NUCLEOTIDE SEQUENCE [LARGE SCALE GENOMIC DNA]</scope>
    <source>
        <strain evidence="2 3">DSM 43768</strain>
    </source>
</reference>
<dbReference type="Gene3D" id="3.60.40.10">
    <property type="entry name" value="PPM-type phosphatase domain"/>
    <property type="match status" value="1"/>
</dbReference>
<feature type="domain" description="PPM-type phosphatase" evidence="1">
    <location>
        <begin position="1"/>
        <end position="151"/>
    </location>
</feature>
<dbReference type="Pfam" id="PF13672">
    <property type="entry name" value="PP2C_2"/>
    <property type="match status" value="1"/>
</dbReference>